<dbReference type="SUPFAM" id="SSF56801">
    <property type="entry name" value="Acetyl-CoA synthetase-like"/>
    <property type="match status" value="1"/>
</dbReference>
<dbReference type="InterPro" id="IPR042099">
    <property type="entry name" value="ANL_N_sf"/>
</dbReference>
<evidence type="ECO:0000256" key="1">
    <source>
        <dbReference type="ARBA" id="ARBA00022450"/>
    </source>
</evidence>
<dbReference type="SUPFAM" id="SSF51735">
    <property type="entry name" value="NAD(P)-binding Rossmann-fold domains"/>
    <property type="match status" value="1"/>
</dbReference>
<proteinExistence type="predicted"/>
<dbReference type="PANTHER" id="PTHR44845:SF1">
    <property type="entry name" value="L-2-AMINOADIPATE REDUCTASE"/>
    <property type="match status" value="1"/>
</dbReference>
<evidence type="ECO:0000313" key="7">
    <source>
        <dbReference type="Proteomes" id="UP000736672"/>
    </source>
</evidence>
<name>A0A9P9GC37_FUSSL</name>
<organism evidence="6 7">
    <name type="scientific">Fusarium solani</name>
    <name type="common">Filamentous fungus</name>
    <dbReference type="NCBI Taxonomy" id="169388"/>
    <lineage>
        <taxon>Eukaryota</taxon>
        <taxon>Fungi</taxon>
        <taxon>Dikarya</taxon>
        <taxon>Ascomycota</taxon>
        <taxon>Pezizomycotina</taxon>
        <taxon>Sordariomycetes</taxon>
        <taxon>Hypocreomycetidae</taxon>
        <taxon>Hypocreales</taxon>
        <taxon>Nectriaceae</taxon>
        <taxon>Fusarium</taxon>
        <taxon>Fusarium solani species complex</taxon>
    </lineage>
</organism>
<dbReference type="Gene3D" id="3.40.50.720">
    <property type="entry name" value="NAD(P)-binding Rossmann-like Domain"/>
    <property type="match status" value="1"/>
</dbReference>
<dbReference type="GO" id="GO:0016874">
    <property type="term" value="F:ligase activity"/>
    <property type="evidence" value="ECO:0007669"/>
    <property type="project" value="UniProtKB-KW"/>
</dbReference>
<evidence type="ECO:0000256" key="3">
    <source>
        <dbReference type="ARBA" id="ARBA00022598"/>
    </source>
</evidence>
<dbReference type="InterPro" id="IPR000873">
    <property type="entry name" value="AMP-dep_synth/lig_dom"/>
</dbReference>
<reference evidence="6" key="1">
    <citation type="journal article" date="2021" name="Nat. Commun.">
        <title>Genetic determinants of endophytism in the Arabidopsis root mycobiome.</title>
        <authorList>
            <person name="Mesny F."/>
            <person name="Miyauchi S."/>
            <person name="Thiergart T."/>
            <person name="Pickel B."/>
            <person name="Atanasova L."/>
            <person name="Karlsson M."/>
            <person name="Huettel B."/>
            <person name="Barry K.W."/>
            <person name="Haridas S."/>
            <person name="Chen C."/>
            <person name="Bauer D."/>
            <person name="Andreopoulos W."/>
            <person name="Pangilinan J."/>
            <person name="LaButti K."/>
            <person name="Riley R."/>
            <person name="Lipzen A."/>
            <person name="Clum A."/>
            <person name="Drula E."/>
            <person name="Henrissat B."/>
            <person name="Kohler A."/>
            <person name="Grigoriev I.V."/>
            <person name="Martin F.M."/>
            <person name="Hacquard S."/>
        </authorList>
    </citation>
    <scope>NUCLEOTIDE SEQUENCE</scope>
    <source>
        <strain evidence="6">FSSC 5 MPI-SDFR-AT-0091</strain>
    </source>
</reference>
<dbReference type="InterPro" id="IPR013120">
    <property type="entry name" value="FAR_NAD-bd"/>
</dbReference>
<dbReference type="InterPro" id="IPR036736">
    <property type="entry name" value="ACP-like_sf"/>
</dbReference>
<dbReference type="PROSITE" id="PS00455">
    <property type="entry name" value="AMP_BINDING"/>
    <property type="match status" value="1"/>
</dbReference>
<dbReference type="InterPro" id="IPR009081">
    <property type="entry name" value="PP-bd_ACP"/>
</dbReference>
<sequence>MKSRLLIFLWLSAMITTYAFAKMILGWTVVQGPFCGGGGGWGRYLSAPPENRLPDPTIDLDWSGYVGVIHEIFHKNALAHPDRPCVTETESSTSPTRTFTYRQIDEASTTIANYLHDAGITNGDVVMIFAHRSVELVCAFMGTLASGATVTVLDPLYPPQRQQIYLEVSQPKALISIGKTTDENGPLAPLVQKYIGEDLGIKVRIPELRLSDTGLLSGGDKEGVDIFDSLRSKASSPPDVIVGPDSYPTLSFTSGSEGRPKGVLGRHYGLTRYFPWMAKRFNLSSESLFACLSGIAHDPFQRDIMTPLFLGAQLLIPAKEDIQHEKLSEWMRRWSPTTTHLTPAMGQILVGGATAKFPALKQVVFVGDVLTTRDCKALRQLGPSCSIINMLGTTETSWGMQDVQILVISREDNTKICPVGEQGEIYFRAAGLAEGYLGDPQKTAEKFVDNWLVDNAKWVEADKANDKGEPWRRYYKGPRDRLYRTGDLGQYLPSGAVRVSGRIDSQVKIRGFRIELNEIDANLGGSPLVRDVKTLVRRDRNEEPTLVSYIVPEISEWKRWLEAQNHEDIEDEGVEMGPTVVYLKRFRRMQAEVRDHLKPRLPAHSVPSIYVMLQKLPLNPNGKVDFPNLPFPDAAARTEDASEEDLKSWEALSETEKTLATQWSTLIPGLNAKTIRPESNFFDCGGHTLLAQQLLLNIRKSLGADITIGVLYANPSLRGLGSQVDRLRSGQAATVDKAVDTVYAESFDELINTLDDKYQSADPDALSPSSGATFFLTVATGFWEPTLSRRSWAERTPSSSRTFVEPRDLTLPRIGSWAERIECVLGDLSKPRLGLDDASWKHVTETADAVVHNAAYVHWIARYEQMMRPNVLSTIEAMKLCNEGKPKLFSFVSSTSTLDTDHYVKLSHEQTATGRGAVLEADDMQGSRVGLGTGYGQTKWVSEQLVREAGKRGLRGAVVRPGYILGSRENGVSNTDDFLIRLCKGCVQLGARPLIINSVNAVPVDHVARVVIASALNPLPGVNVVHVTAHPRLRMNEFLSALEYYGYKVPEDQEQSALMPLFHMATSNLPSTTHAPELDDRNAVAVLKADADRWTGVDDSAGEGITREDIGRYLRFLAEIKFMPLPTGRGRELPPIAADIAQAQAQWGVGGRGGAA</sequence>
<dbReference type="OrthoDB" id="329835at2759"/>
<gene>
    <name evidence="6" type="ORF">B0J15DRAFT_529757</name>
</gene>
<dbReference type="NCBIfam" id="TIGR01746">
    <property type="entry name" value="Thioester-redct"/>
    <property type="match status" value="1"/>
</dbReference>
<protein>
    <submittedName>
        <fullName evidence="6">Alpha-aminoadipate reductase</fullName>
    </submittedName>
</protein>
<keyword evidence="1" id="KW-0596">Phosphopantetheine</keyword>
<dbReference type="EMBL" id="JAGTJS010000024">
    <property type="protein sequence ID" value="KAH7235254.1"/>
    <property type="molecule type" value="Genomic_DNA"/>
</dbReference>
<feature type="signal peptide" evidence="4">
    <location>
        <begin position="1"/>
        <end position="21"/>
    </location>
</feature>
<dbReference type="Gene3D" id="3.30.300.30">
    <property type="match status" value="1"/>
</dbReference>
<keyword evidence="2" id="KW-0597">Phosphoprotein</keyword>
<keyword evidence="4" id="KW-0732">Signal</keyword>
<evidence type="ECO:0000313" key="6">
    <source>
        <dbReference type="EMBL" id="KAH7235254.1"/>
    </source>
</evidence>
<comment type="caution">
    <text evidence="6">The sequence shown here is derived from an EMBL/GenBank/DDBJ whole genome shotgun (WGS) entry which is preliminary data.</text>
</comment>
<dbReference type="PANTHER" id="PTHR44845">
    <property type="entry name" value="CARRIER DOMAIN-CONTAINING PROTEIN"/>
    <property type="match status" value="1"/>
</dbReference>
<keyword evidence="3" id="KW-0436">Ligase</keyword>
<dbReference type="SUPFAM" id="SSF47336">
    <property type="entry name" value="ACP-like"/>
    <property type="match status" value="1"/>
</dbReference>
<dbReference type="InterPro" id="IPR036291">
    <property type="entry name" value="NAD(P)-bd_dom_sf"/>
</dbReference>
<dbReference type="Pfam" id="PF07993">
    <property type="entry name" value="NAD_binding_4"/>
    <property type="match status" value="1"/>
</dbReference>
<dbReference type="InterPro" id="IPR045851">
    <property type="entry name" value="AMP-bd_C_sf"/>
</dbReference>
<dbReference type="PROSITE" id="PS50075">
    <property type="entry name" value="CARRIER"/>
    <property type="match status" value="1"/>
</dbReference>
<dbReference type="Proteomes" id="UP000736672">
    <property type="component" value="Unassembled WGS sequence"/>
</dbReference>
<keyword evidence="7" id="KW-1185">Reference proteome</keyword>
<evidence type="ECO:0000256" key="2">
    <source>
        <dbReference type="ARBA" id="ARBA00022553"/>
    </source>
</evidence>
<feature type="domain" description="Carrier" evidence="5">
    <location>
        <begin position="650"/>
        <end position="728"/>
    </location>
</feature>
<dbReference type="Pfam" id="PF00501">
    <property type="entry name" value="AMP-binding"/>
    <property type="match status" value="1"/>
</dbReference>
<dbReference type="InterPro" id="IPR010080">
    <property type="entry name" value="Thioester_reductase-like_dom"/>
</dbReference>
<dbReference type="CDD" id="cd05235">
    <property type="entry name" value="SDR_e1"/>
    <property type="match status" value="1"/>
</dbReference>
<evidence type="ECO:0000259" key="5">
    <source>
        <dbReference type="PROSITE" id="PS50075"/>
    </source>
</evidence>
<evidence type="ECO:0000256" key="4">
    <source>
        <dbReference type="SAM" id="SignalP"/>
    </source>
</evidence>
<accession>A0A9P9GC37</accession>
<dbReference type="Pfam" id="PF00550">
    <property type="entry name" value="PP-binding"/>
    <property type="match status" value="1"/>
</dbReference>
<dbReference type="Gene3D" id="1.10.1200.10">
    <property type="entry name" value="ACP-like"/>
    <property type="match status" value="1"/>
</dbReference>
<dbReference type="PIRSF" id="PIRSF001617">
    <property type="entry name" value="Alpha-AR"/>
    <property type="match status" value="1"/>
</dbReference>
<dbReference type="AlphaFoldDB" id="A0A9P9GC37"/>
<feature type="chain" id="PRO_5040340380" evidence="4">
    <location>
        <begin position="22"/>
        <end position="1156"/>
    </location>
</feature>
<dbReference type="InterPro" id="IPR020845">
    <property type="entry name" value="AMP-binding_CS"/>
</dbReference>
<dbReference type="Gene3D" id="3.40.50.12780">
    <property type="entry name" value="N-terminal domain of ligase-like"/>
    <property type="match status" value="1"/>
</dbReference>